<organism evidence="13 14">
    <name type="scientific">Orbilia blumenaviensis</name>
    <dbReference type="NCBI Taxonomy" id="1796055"/>
    <lineage>
        <taxon>Eukaryota</taxon>
        <taxon>Fungi</taxon>
        <taxon>Dikarya</taxon>
        <taxon>Ascomycota</taxon>
        <taxon>Pezizomycotina</taxon>
        <taxon>Orbiliomycetes</taxon>
        <taxon>Orbiliales</taxon>
        <taxon>Orbiliaceae</taxon>
        <taxon>Orbilia</taxon>
    </lineage>
</organism>
<dbReference type="Proteomes" id="UP001373714">
    <property type="component" value="Unassembled WGS sequence"/>
</dbReference>
<dbReference type="FunFam" id="1.10.730.10:FF:000006">
    <property type="entry name" value="Arginyl-tRNA synthetase 2, mitochondrial"/>
    <property type="match status" value="1"/>
</dbReference>
<evidence type="ECO:0000313" key="13">
    <source>
        <dbReference type="EMBL" id="KAK6349103.1"/>
    </source>
</evidence>
<dbReference type="InterPro" id="IPR036695">
    <property type="entry name" value="Arg-tRNA-synth_N_sf"/>
</dbReference>
<keyword evidence="4 10" id="KW-0547">Nucleotide-binding</keyword>
<dbReference type="InterPro" id="IPR001278">
    <property type="entry name" value="Arg-tRNA-ligase"/>
</dbReference>
<evidence type="ECO:0000259" key="11">
    <source>
        <dbReference type="SMART" id="SM00836"/>
    </source>
</evidence>
<dbReference type="SUPFAM" id="SSF55190">
    <property type="entry name" value="Arginyl-tRNA synthetase (ArgRS), N-terminal 'additional' domain"/>
    <property type="match status" value="1"/>
</dbReference>
<evidence type="ECO:0000256" key="8">
    <source>
        <dbReference type="ARBA" id="ARBA00033033"/>
    </source>
</evidence>
<dbReference type="SMART" id="SM01016">
    <property type="entry name" value="Arg_tRNA_synt_N"/>
    <property type="match status" value="1"/>
</dbReference>
<comment type="catalytic activity">
    <reaction evidence="9">
        <text>tRNA(Arg) + L-arginine + ATP = L-arginyl-tRNA(Arg) + AMP + diphosphate</text>
        <dbReference type="Rhea" id="RHEA:20301"/>
        <dbReference type="Rhea" id="RHEA-COMP:9658"/>
        <dbReference type="Rhea" id="RHEA-COMP:9673"/>
        <dbReference type="ChEBI" id="CHEBI:30616"/>
        <dbReference type="ChEBI" id="CHEBI:32682"/>
        <dbReference type="ChEBI" id="CHEBI:33019"/>
        <dbReference type="ChEBI" id="CHEBI:78442"/>
        <dbReference type="ChEBI" id="CHEBI:78513"/>
        <dbReference type="ChEBI" id="CHEBI:456215"/>
        <dbReference type="EC" id="6.1.1.19"/>
    </reaction>
</comment>
<dbReference type="GO" id="GO:0005524">
    <property type="term" value="F:ATP binding"/>
    <property type="evidence" value="ECO:0007669"/>
    <property type="project" value="UniProtKB-KW"/>
</dbReference>
<dbReference type="Gene3D" id="3.40.50.620">
    <property type="entry name" value="HUPs"/>
    <property type="match status" value="1"/>
</dbReference>
<evidence type="ECO:0000256" key="2">
    <source>
        <dbReference type="ARBA" id="ARBA00012837"/>
    </source>
</evidence>
<dbReference type="Pfam" id="PF05746">
    <property type="entry name" value="DALR_1"/>
    <property type="match status" value="1"/>
</dbReference>
<dbReference type="SUPFAM" id="SSF52374">
    <property type="entry name" value="Nucleotidylyl transferase"/>
    <property type="match status" value="1"/>
</dbReference>
<dbReference type="GO" id="GO:0004814">
    <property type="term" value="F:arginine-tRNA ligase activity"/>
    <property type="evidence" value="ECO:0007669"/>
    <property type="project" value="UniProtKB-EC"/>
</dbReference>
<dbReference type="EC" id="6.1.1.19" evidence="2"/>
<dbReference type="PANTHER" id="PTHR11956">
    <property type="entry name" value="ARGINYL-TRNA SYNTHETASE"/>
    <property type="match status" value="1"/>
</dbReference>
<dbReference type="GO" id="GO:0006420">
    <property type="term" value="P:arginyl-tRNA aminoacylation"/>
    <property type="evidence" value="ECO:0007669"/>
    <property type="project" value="InterPro"/>
</dbReference>
<feature type="domain" description="DALR anticodon binding" evidence="11">
    <location>
        <begin position="612"/>
        <end position="729"/>
    </location>
</feature>
<dbReference type="EMBL" id="JAVHNS010000007">
    <property type="protein sequence ID" value="KAK6349103.1"/>
    <property type="molecule type" value="Genomic_DNA"/>
</dbReference>
<dbReference type="InterPro" id="IPR035684">
    <property type="entry name" value="ArgRS_core"/>
</dbReference>
<dbReference type="SUPFAM" id="SSF47323">
    <property type="entry name" value="Anticodon-binding domain of a subclass of class I aminoacyl-tRNA synthetases"/>
    <property type="match status" value="1"/>
</dbReference>
<dbReference type="InterPro" id="IPR005148">
    <property type="entry name" value="Arg-tRNA-synth_N"/>
</dbReference>
<proteinExistence type="inferred from homology"/>
<dbReference type="GO" id="GO:0005739">
    <property type="term" value="C:mitochondrion"/>
    <property type="evidence" value="ECO:0007669"/>
    <property type="project" value="TreeGrafter"/>
</dbReference>
<protein>
    <recommendedName>
        <fullName evidence="2">arginine--tRNA ligase</fullName>
        <ecNumber evidence="2">6.1.1.19</ecNumber>
    </recommendedName>
    <alternativeName>
        <fullName evidence="8">Arginyl-tRNA synthetase</fullName>
    </alternativeName>
</protein>
<evidence type="ECO:0000256" key="10">
    <source>
        <dbReference type="RuleBase" id="RU363038"/>
    </source>
</evidence>
<evidence type="ECO:0000259" key="12">
    <source>
        <dbReference type="SMART" id="SM01016"/>
    </source>
</evidence>
<dbReference type="Pfam" id="PF00750">
    <property type="entry name" value="tRNA-synt_1d"/>
    <property type="match status" value="1"/>
</dbReference>
<evidence type="ECO:0000256" key="3">
    <source>
        <dbReference type="ARBA" id="ARBA00022598"/>
    </source>
</evidence>
<evidence type="ECO:0000256" key="4">
    <source>
        <dbReference type="ARBA" id="ARBA00022741"/>
    </source>
</evidence>
<evidence type="ECO:0000256" key="9">
    <source>
        <dbReference type="ARBA" id="ARBA00049339"/>
    </source>
</evidence>
<comment type="caution">
    <text evidence="13">The sequence shown here is derived from an EMBL/GenBank/DDBJ whole genome shotgun (WGS) entry which is preliminary data.</text>
</comment>
<keyword evidence="7 10" id="KW-0030">Aminoacyl-tRNA synthetase</keyword>
<dbReference type="FunFam" id="3.40.50.620:FF:000058">
    <property type="entry name" value="Mitochondrial arginyl-tRNA synthetase"/>
    <property type="match status" value="1"/>
</dbReference>
<comment type="similarity">
    <text evidence="1 10">Belongs to the class-I aminoacyl-tRNA synthetase family.</text>
</comment>
<evidence type="ECO:0000313" key="14">
    <source>
        <dbReference type="Proteomes" id="UP001373714"/>
    </source>
</evidence>
<reference evidence="13 14" key="1">
    <citation type="submission" date="2019-10" db="EMBL/GenBank/DDBJ databases">
        <authorList>
            <person name="Palmer J.M."/>
        </authorList>
    </citation>
    <scope>NUCLEOTIDE SEQUENCE [LARGE SCALE GENOMIC DNA]</scope>
    <source>
        <strain evidence="13 14">TWF730</strain>
    </source>
</reference>
<keyword evidence="14" id="KW-1185">Reference proteome</keyword>
<dbReference type="SMART" id="SM00836">
    <property type="entry name" value="DALR_1"/>
    <property type="match status" value="1"/>
</dbReference>
<name>A0AAV9UTT1_9PEZI</name>
<keyword evidence="3 10" id="KW-0436">Ligase</keyword>
<dbReference type="GO" id="GO:0032543">
    <property type="term" value="P:mitochondrial translation"/>
    <property type="evidence" value="ECO:0007669"/>
    <property type="project" value="TreeGrafter"/>
</dbReference>
<evidence type="ECO:0000256" key="1">
    <source>
        <dbReference type="ARBA" id="ARBA00005594"/>
    </source>
</evidence>
<keyword evidence="6 10" id="KW-0648">Protein biosynthesis</keyword>
<evidence type="ECO:0000256" key="7">
    <source>
        <dbReference type="ARBA" id="ARBA00023146"/>
    </source>
</evidence>
<dbReference type="InterPro" id="IPR009080">
    <property type="entry name" value="tRNAsynth_Ia_anticodon-bd"/>
</dbReference>
<dbReference type="Gene3D" id="3.30.1360.70">
    <property type="entry name" value="Arginyl tRNA synthetase N-terminal domain"/>
    <property type="match status" value="1"/>
</dbReference>
<dbReference type="AlphaFoldDB" id="A0AAV9UTT1"/>
<accession>A0AAV9UTT1</accession>
<dbReference type="Gene3D" id="1.10.730.10">
    <property type="entry name" value="Isoleucyl-tRNA Synthetase, Domain 1"/>
    <property type="match status" value="1"/>
</dbReference>
<dbReference type="InterPro" id="IPR014729">
    <property type="entry name" value="Rossmann-like_a/b/a_fold"/>
</dbReference>
<dbReference type="InterPro" id="IPR008909">
    <property type="entry name" value="DALR_anticod-bd"/>
</dbReference>
<dbReference type="NCBIfam" id="TIGR00456">
    <property type="entry name" value="argS"/>
    <property type="match status" value="1"/>
</dbReference>
<dbReference type="PANTHER" id="PTHR11956:SF11">
    <property type="entry name" value="ARGININE--TRNA LIGASE, MITOCHONDRIAL-RELATED"/>
    <property type="match status" value="1"/>
</dbReference>
<sequence length="729" mass="81534">MTVQILLSNRLLSLTHRGLQHRSIGAFRSGALLSHTTAFKTLRQSPSNTPRHLSHKLPHFTPPTPGLHSQPRPQSLLLSDTITKAIPTAATANSHLTHSIDSKPHHFSTMAATMAPSIGSVEDVQAMLNELGITDPLPAYEAASVTTNPIDIFRSYIAEEMHKITGVSRDIVYPALEWTQQMEKGDLIMAVPRLRVKGDPKGLAADWVAKFPENQYILPPEADNQFIKFFFNPKTLARLTIPSILSKATKYGANYTGAGKRALIEFSSVNIAKPFHAGHLRSTIIGAFLSNLYEYCGWEVIKMNYLGDWGKQFGLLAVEYEEGGSEEKLNEDPIQHLFELYVQANNKAKAEEEKIKAGETLEGESMNDKARAYFKKMEDSEPNALALWKRFRDLSIVKCEKVYARLNIKFDIYSGESQVGADTMAKASQIMEEKGISENSEGAKIVDFVKHGYKKLGKAIIQKKDGTTLYLTRDIGAAMERYETYKFDTMIYVVSSQQDLHLQQLFTILKLMGQDFVSKCVHINFGLVAGMKTRSGEVVFLDSILDEVGEAMHEVMKKNEEKYKQVENPEEVADTIGKSAIMIQDMTGKRINNYPFDIKRMTSFEGDTGPYLQYAHARLCSILRKANIPMPLIHTADLSLITEPQAIMLLRTLAQFPDVISNTLKTNEPTTIVNYLFKMTQILSSSYEVVKVVGSEEAVARARMALFESARTVLSNAMKLLGLTPVERM</sequence>
<dbReference type="CDD" id="cd07956">
    <property type="entry name" value="Anticodon_Ia_Arg"/>
    <property type="match status" value="1"/>
</dbReference>
<evidence type="ECO:0000256" key="5">
    <source>
        <dbReference type="ARBA" id="ARBA00022840"/>
    </source>
</evidence>
<feature type="domain" description="Arginyl tRNA synthetase N-terminal" evidence="12">
    <location>
        <begin position="151"/>
        <end position="231"/>
    </location>
</feature>
<dbReference type="HAMAP" id="MF_00123">
    <property type="entry name" value="Arg_tRNA_synth"/>
    <property type="match status" value="1"/>
</dbReference>
<keyword evidence="5 10" id="KW-0067">ATP-binding</keyword>
<gene>
    <name evidence="13" type="ORF">TWF730_009862</name>
</gene>
<dbReference type="CDD" id="cd00671">
    <property type="entry name" value="ArgRS_core"/>
    <property type="match status" value="1"/>
</dbReference>
<evidence type="ECO:0000256" key="6">
    <source>
        <dbReference type="ARBA" id="ARBA00022917"/>
    </source>
</evidence>
<dbReference type="PRINTS" id="PR01038">
    <property type="entry name" value="TRNASYNTHARG"/>
</dbReference>